<proteinExistence type="predicted"/>
<name>A0AAN7STN4_9EURO</name>
<sequence>MKDIDDTAVTTVELQDLPSNAERHEETHLIQPDIEAWPKEPLPIEGDRISRLVNKLIDAALLTISAALVVKAGLVILAWRPNVPVYVPGTPPLARTVVLANLYNLNAQLITLFTIIFVTTVSTLLRRYALWKAQKGSYISELEQLQGSMSVTSTLTLIWSLRSWSTTSVGLVVVWTFYYLGSQANKRELMPVNSESFHSIPLGFMGPNYPSWFAGYTGQYQTGAALKSADVGFASAVQFSQAPVSRPGMDINGNALVPDINSILQARPDAIYDSRLPKYYGWLSVGNQTEAKMNQHYASYTGQFPAIYATLSRNIEDATWWQMLGDYNYTTSYFNINCSIPTFSIYETFVNGTLDSTRISLNMTPISTTAPKDIHGNTIRSFDYWVRWSTLDGDYRVSTNGSAHSVCNISSTLVDVRVNCLATGCTPLAVRYHNWSSKEVATNYSTFFDNDEYAALFLDRFVSQDSVVAQATTLQKYNTDLASDLLLNVTTQNLNPELRTLLNTYYTATQQIVSPTAALQPVIFDSINGLDSTMTWINTTLTGAQFYPHYALSYLWLALDFVSSIILFLAAVASVWLRQKILVPDIFGYVSSLTRDNVYLQNVLPDSGSGLTGIERARIMKNVKVKIGDVSGDDSDVARIGMTVVRVGDSDFEASPEVTTAGPLRENMQIV</sequence>
<evidence type="ECO:0000313" key="3">
    <source>
        <dbReference type="Proteomes" id="UP001309876"/>
    </source>
</evidence>
<keyword evidence="1" id="KW-1133">Transmembrane helix</keyword>
<comment type="caution">
    <text evidence="2">The sequence shown here is derived from an EMBL/GenBank/DDBJ whole genome shotgun (WGS) entry which is preliminary data.</text>
</comment>
<dbReference type="Proteomes" id="UP001309876">
    <property type="component" value="Unassembled WGS sequence"/>
</dbReference>
<feature type="transmembrane region" description="Helical" evidence="1">
    <location>
        <begin position="159"/>
        <end position="180"/>
    </location>
</feature>
<protein>
    <submittedName>
        <fullName evidence="2">Uncharacterized protein</fullName>
    </submittedName>
</protein>
<feature type="transmembrane region" description="Helical" evidence="1">
    <location>
        <begin position="105"/>
        <end position="125"/>
    </location>
</feature>
<reference evidence="2 3" key="1">
    <citation type="submission" date="2023-08" db="EMBL/GenBank/DDBJ databases">
        <title>Black Yeasts Isolated from many extreme environments.</title>
        <authorList>
            <person name="Coleine C."/>
            <person name="Stajich J.E."/>
            <person name="Selbmann L."/>
        </authorList>
    </citation>
    <scope>NUCLEOTIDE SEQUENCE [LARGE SCALE GENOMIC DNA]</scope>
    <source>
        <strain evidence="2 3">CCFEE 5910</strain>
    </source>
</reference>
<keyword evidence="3" id="KW-1185">Reference proteome</keyword>
<dbReference type="EMBL" id="JAVRRJ010000010">
    <property type="protein sequence ID" value="KAK5081235.1"/>
    <property type="molecule type" value="Genomic_DNA"/>
</dbReference>
<evidence type="ECO:0000256" key="1">
    <source>
        <dbReference type="SAM" id="Phobius"/>
    </source>
</evidence>
<feature type="transmembrane region" description="Helical" evidence="1">
    <location>
        <begin position="554"/>
        <end position="577"/>
    </location>
</feature>
<accession>A0AAN7STN4</accession>
<gene>
    <name evidence="2" type="ORF">LTR05_008029</name>
</gene>
<organism evidence="2 3">
    <name type="scientific">Lithohypha guttulata</name>
    <dbReference type="NCBI Taxonomy" id="1690604"/>
    <lineage>
        <taxon>Eukaryota</taxon>
        <taxon>Fungi</taxon>
        <taxon>Dikarya</taxon>
        <taxon>Ascomycota</taxon>
        <taxon>Pezizomycotina</taxon>
        <taxon>Eurotiomycetes</taxon>
        <taxon>Chaetothyriomycetidae</taxon>
        <taxon>Chaetothyriales</taxon>
        <taxon>Trichomeriaceae</taxon>
        <taxon>Lithohypha</taxon>
    </lineage>
</organism>
<dbReference type="AlphaFoldDB" id="A0AAN7STN4"/>
<keyword evidence="1" id="KW-0472">Membrane</keyword>
<feature type="transmembrane region" description="Helical" evidence="1">
    <location>
        <begin position="56"/>
        <end position="79"/>
    </location>
</feature>
<keyword evidence="1" id="KW-0812">Transmembrane</keyword>
<evidence type="ECO:0000313" key="2">
    <source>
        <dbReference type="EMBL" id="KAK5081235.1"/>
    </source>
</evidence>